<dbReference type="SMART" id="SM00353">
    <property type="entry name" value="HLH"/>
    <property type="match status" value="1"/>
</dbReference>
<evidence type="ECO:0000259" key="7">
    <source>
        <dbReference type="PROSITE" id="PS50888"/>
    </source>
</evidence>
<dbReference type="AlphaFoldDB" id="A0AAE1PCL4"/>
<dbReference type="PROSITE" id="PS50888">
    <property type="entry name" value="BHLH"/>
    <property type="match status" value="1"/>
</dbReference>
<proteinExistence type="predicted"/>
<dbReference type="GO" id="GO:0046983">
    <property type="term" value="F:protein dimerization activity"/>
    <property type="evidence" value="ECO:0007669"/>
    <property type="project" value="InterPro"/>
</dbReference>
<evidence type="ECO:0000256" key="3">
    <source>
        <dbReference type="ARBA" id="ARBA00023125"/>
    </source>
</evidence>
<dbReference type="Pfam" id="PF00010">
    <property type="entry name" value="HLH"/>
    <property type="match status" value="1"/>
</dbReference>
<dbReference type="InterPro" id="IPR011598">
    <property type="entry name" value="bHLH_dom"/>
</dbReference>
<comment type="subcellular location">
    <subcellularLocation>
        <location evidence="1">Nucleus</location>
    </subcellularLocation>
</comment>
<feature type="region of interest" description="Disordered" evidence="6">
    <location>
        <begin position="247"/>
        <end position="306"/>
    </location>
</feature>
<dbReference type="Proteomes" id="UP001292094">
    <property type="component" value="Unassembled WGS sequence"/>
</dbReference>
<feature type="domain" description="BHLH" evidence="7">
    <location>
        <begin position="14"/>
        <end position="71"/>
    </location>
</feature>
<keyword evidence="9" id="KW-1185">Reference proteome</keyword>
<dbReference type="GO" id="GO:0006355">
    <property type="term" value="P:regulation of DNA-templated transcription"/>
    <property type="evidence" value="ECO:0007669"/>
    <property type="project" value="InterPro"/>
</dbReference>
<feature type="compositionally biased region" description="Low complexity" evidence="6">
    <location>
        <begin position="166"/>
        <end position="180"/>
    </location>
</feature>
<keyword evidence="5" id="KW-0539">Nucleus</keyword>
<sequence>MPASTNDKVAAAERRRTNKPIMEKKRRQRINDSLNQLKDLVLEGLKKDPSRYNKLEKADILEMTVRHVQSLHRHQQTTTTSLHRSPSADPIAKFCAGFGQCAAEVGKFLEGDKTLSSIQRSRILLHLADVMAELRTTENNNNNNNNNNSKTTTTTTTSDTYHHHQQQQQQYIAAQHQQQQLSPIQPRPEHHYHPQQQPSPSPSPPHQHNHQSGYDPLVVHGVSLVPARLLTGQMALVLPHGVTGTLTSPGDLHAHHVPPSPPPSAASPSLSLSSSPPPSPCRSPSPQPLDLAPIRHPEDDNCWRPW</sequence>
<dbReference type="PANTHER" id="PTHR10985">
    <property type="entry name" value="BASIC HELIX-LOOP-HELIX TRANSCRIPTION FACTOR, HES-RELATED"/>
    <property type="match status" value="1"/>
</dbReference>
<gene>
    <name evidence="8" type="ORF">Pmani_023119</name>
</gene>
<evidence type="ECO:0000256" key="5">
    <source>
        <dbReference type="ARBA" id="ARBA00023242"/>
    </source>
</evidence>
<dbReference type="SUPFAM" id="SSF158457">
    <property type="entry name" value="Orange domain-like"/>
    <property type="match status" value="1"/>
</dbReference>
<dbReference type="CDD" id="cd11410">
    <property type="entry name" value="bHLH_O_HES"/>
    <property type="match status" value="1"/>
</dbReference>
<keyword evidence="2" id="KW-0805">Transcription regulation</keyword>
<keyword evidence="3" id="KW-0238">DNA-binding</keyword>
<reference evidence="8" key="1">
    <citation type="submission" date="2023-11" db="EMBL/GenBank/DDBJ databases">
        <title>Genome assemblies of two species of porcelain crab, Petrolisthes cinctipes and Petrolisthes manimaculis (Anomura: Porcellanidae).</title>
        <authorList>
            <person name="Angst P."/>
        </authorList>
    </citation>
    <scope>NUCLEOTIDE SEQUENCE</scope>
    <source>
        <strain evidence="8">PB745_02</strain>
        <tissue evidence="8">Gill</tissue>
    </source>
</reference>
<dbReference type="EMBL" id="JAWZYT010002353">
    <property type="protein sequence ID" value="KAK4304976.1"/>
    <property type="molecule type" value="Genomic_DNA"/>
</dbReference>
<dbReference type="InterPro" id="IPR050370">
    <property type="entry name" value="HES_HEY"/>
</dbReference>
<dbReference type="Gene3D" id="4.10.280.10">
    <property type="entry name" value="Helix-loop-helix DNA-binding domain"/>
    <property type="match status" value="1"/>
</dbReference>
<dbReference type="Pfam" id="PF07527">
    <property type="entry name" value="Hairy_orange"/>
    <property type="match status" value="1"/>
</dbReference>
<evidence type="ECO:0000256" key="1">
    <source>
        <dbReference type="ARBA" id="ARBA00004123"/>
    </source>
</evidence>
<feature type="compositionally biased region" description="Basic and acidic residues" evidence="6">
    <location>
        <begin position="293"/>
        <end position="306"/>
    </location>
</feature>
<evidence type="ECO:0000256" key="6">
    <source>
        <dbReference type="SAM" id="MobiDB-lite"/>
    </source>
</evidence>
<comment type="caution">
    <text evidence="8">The sequence shown here is derived from an EMBL/GenBank/DDBJ whole genome shotgun (WGS) entry which is preliminary data.</text>
</comment>
<dbReference type="GO" id="GO:1990837">
    <property type="term" value="F:sequence-specific double-stranded DNA binding"/>
    <property type="evidence" value="ECO:0007669"/>
    <property type="project" value="UniProtKB-ARBA"/>
</dbReference>
<organism evidence="8 9">
    <name type="scientific">Petrolisthes manimaculis</name>
    <dbReference type="NCBI Taxonomy" id="1843537"/>
    <lineage>
        <taxon>Eukaryota</taxon>
        <taxon>Metazoa</taxon>
        <taxon>Ecdysozoa</taxon>
        <taxon>Arthropoda</taxon>
        <taxon>Crustacea</taxon>
        <taxon>Multicrustacea</taxon>
        <taxon>Malacostraca</taxon>
        <taxon>Eumalacostraca</taxon>
        <taxon>Eucarida</taxon>
        <taxon>Decapoda</taxon>
        <taxon>Pleocyemata</taxon>
        <taxon>Anomura</taxon>
        <taxon>Galatheoidea</taxon>
        <taxon>Porcellanidae</taxon>
        <taxon>Petrolisthes</taxon>
    </lineage>
</organism>
<dbReference type="SMART" id="SM00511">
    <property type="entry name" value="ORANGE"/>
    <property type="match status" value="1"/>
</dbReference>
<dbReference type="GO" id="GO:0005634">
    <property type="term" value="C:nucleus"/>
    <property type="evidence" value="ECO:0007669"/>
    <property type="project" value="UniProtKB-SubCell"/>
</dbReference>
<keyword evidence="4" id="KW-0804">Transcription</keyword>
<evidence type="ECO:0000256" key="2">
    <source>
        <dbReference type="ARBA" id="ARBA00023015"/>
    </source>
</evidence>
<evidence type="ECO:0000313" key="9">
    <source>
        <dbReference type="Proteomes" id="UP001292094"/>
    </source>
</evidence>
<name>A0AAE1PCL4_9EUCA</name>
<protein>
    <recommendedName>
        <fullName evidence="7">BHLH domain-containing protein</fullName>
    </recommendedName>
</protein>
<evidence type="ECO:0000256" key="4">
    <source>
        <dbReference type="ARBA" id="ARBA00023163"/>
    </source>
</evidence>
<dbReference type="InterPro" id="IPR003650">
    <property type="entry name" value="Orange_dom"/>
</dbReference>
<feature type="compositionally biased region" description="Pro residues" evidence="6">
    <location>
        <begin position="275"/>
        <end position="287"/>
    </location>
</feature>
<dbReference type="SUPFAM" id="SSF47459">
    <property type="entry name" value="HLH, helix-loop-helix DNA-binding domain"/>
    <property type="match status" value="1"/>
</dbReference>
<dbReference type="InterPro" id="IPR036638">
    <property type="entry name" value="HLH_DNA-bd_sf"/>
</dbReference>
<evidence type="ECO:0000313" key="8">
    <source>
        <dbReference type="EMBL" id="KAK4304976.1"/>
    </source>
</evidence>
<feature type="region of interest" description="Disordered" evidence="6">
    <location>
        <begin position="1"/>
        <end position="30"/>
    </location>
</feature>
<feature type="compositionally biased region" description="Low complexity" evidence="6">
    <location>
        <begin position="137"/>
        <end position="159"/>
    </location>
</feature>
<accession>A0AAE1PCL4</accession>
<feature type="region of interest" description="Disordered" evidence="6">
    <location>
        <begin position="137"/>
        <end position="214"/>
    </location>
</feature>
<dbReference type="FunFam" id="4.10.280.10:FF:000009">
    <property type="entry name" value="Transcription factor HES-1"/>
    <property type="match status" value="1"/>
</dbReference>